<evidence type="ECO:0000256" key="1">
    <source>
        <dbReference type="SAM" id="MobiDB-lite"/>
    </source>
</evidence>
<dbReference type="AlphaFoldDB" id="A0A167Z9U9"/>
<dbReference type="EMBL" id="AZHD01000002">
    <property type="protein sequence ID" value="OAA67256.1"/>
    <property type="molecule type" value="Genomic_DNA"/>
</dbReference>
<protein>
    <submittedName>
        <fullName evidence="2">Uncharacterized protein</fullName>
    </submittedName>
</protein>
<reference evidence="2 3" key="1">
    <citation type="journal article" date="2016" name="Genome Biol. Evol.">
        <title>Divergent and convergent evolution of fungal pathogenicity.</title>
        <authorList>
            <person name="Shang Y."/>
            <person name="Xiao G."/>
            <person name="Zheng P."/>
            <person name="Cen K."/>
            <person name="Zhan S."/>
            <person name="Wang C."/>
        </authorList>
    </citation>
    <scope>NUCLEOTIDE SEQUENCE [LARGE SCALE GENOMIC DNA]</scope>
    <source>
        <strain evidence="2 3">RCEF 264</strain>
    </source>
</reference>
<sequence length="313" mass="35439">MSTPLSKHLATRFYDRTKDSNDVSPAASSSRVQPESIRPELLGLPHRPAEAPPESIALVHFAKNLGRGLKKWHIGKNWKPFLDVHEQARLNVFCKGFDPRSRNVTPFLEPVPLATMQEWLDSVEPWQRRGFGSGRGELTEWHNARALCSNLAGYLSSGETTATEGISDMTMWERRLFHMNMMGARTRRLSFDIDYILDYTDTAFPHVGAILHQTGRLVDGELGAAELLSICQLTVMRALAPLYYKHTVIPVTLVSLADCDARILLVYFDLQSGQTRVYKSPISTFDKPGGFRRDDWKLLLCWLLATPRFPKVQ</sequence>
<organism evidence="2 3">
    <name type="scientific">Niveomyces insectorum RCEF 264</name>
    <dbReference type="NCBI Taxonomy" id="1081102"/>
    <lineage>
        <taxon>Eukaryota</taxon>
        <taxon>Fungi</taxon>
        <taxon>Dikarya</taxon>
        <taxon>Ascomycota</taxon>
        <taxon>Pezizomycotina</taxon>
        <taxon>Sordariomycetes</taxon>
        <taxon>Hypocreomycetidae</taxon>
        <taxon>Hypocreales</taxon>
        <taxon>Cordycipitaceae</taxon>
        <taxon>Niveomyces</taxon>
    </lineage>
</organism>
<name>A0A167Z9U9_9HYPO</name>
<keyword evidence="3" id="KW-1185">Reference proteome</keyword>
<gene>
    <name evidence="2" type="ORF">SPI_01832</name>
</gene>
<proteinExistence type="predicted"/>
<dbReference type="Proteomes" id="UP000076874">
    <property type="component" value="Unassembled WGS sequence"/>
</dbReference>
<accession>A0A167Z9U9</accession>
<evidence type="ECO:0000313" key="2">
    <source>
        <dbReference type="EMBL" id="OAA67256.1"/>
    </source>
</evidence>
<feature type="region of interest" description="Disordered" evidence="1">
    <location>
        <begin position="16"/>
        <end position="37"/>
    </location>
</feature>
<comment type="caution">
    <text evidence="2">The sequence shown here is derived from an EMBL/GenBank/DDBJ whole genome shotgun (WGS) entry which is preliminary data.</text>
</comment>
<dbReference type="OrthoDB" id="4870109at2759"/>
<evidence type="ECO:0000313" key="3">
    <source>
        <dbReference type="Proteomes" id="UP000076874"/>
    </source>
</evidence>
<feature type="compositionally biased region" description="Polar residues" evidence="1">
    <location>
        <begin position="22"/>
        <end position="33"/>
    </location>
</feature>